<evidence type="ECO:0000256" key="3">
    <source>
        <dbReference type="ARBA" id="ARBA00022679"/>
    </source>
</evidence>
<evidence type="ECO:0000256" key="1">
    <source>
        <dbReference type="ARBA" id="ARBA00000900"/>
    </source>
</evidence>
<dbReference type="SUPFAM" id="SSF57850">
    <property type="entry name" value="RING/U-box"/>
    <property type="match status" value="1"/>
</dbReference>
<evidence type="ECO:0000256" key="2">
    <source>
        <dbReference type="ARBA" id="ARBA00012483"/>
    </source>
</evidence>
<comment type="catalytic activity">
    <reaction evidence="1">
        <text>S-ubiquitinyl-[E2 ubiquitin-conjugating enzyme]-L-cysteine + [acceptor protein]-L-lysine = [E2 ubiquitin-conjugating enzyme]-L-cysteine + N(6)-ubiquitinyl-[acceptor protein]-L-lysine.</text>
        <dbReference type="EC" id="2.3.2.27"/>
    </reaction>
</comment>
<keyword evidence="10" id="KW-1185">Reference proteome</keyword>
<evidence type="ECO:0000259" key="8">
    <source>
        <dbReference type="Pfam" id="PF13639"/>
    </source>
</evidence>
<name>A0A830BI07_9LAMI</name>
<dbReference type="GO" id="GO:0061630">
    <property type="term" value="F:ubiquitin protein ligase activity"/>
    <property type="evidence" value="ECO:0007669"/>
    <property type="project" value="UniProtKB-EC"/>
</dbReference>
<keyword evidence="3" id="KW-0808">Transferase</keyword>
<keyword evidence="7" id="KW-0862">Zinc</keyword>
<evidence type="ECO:0000313" key="10">
    <source>
        <dbReference type="Proteomes" id="UP000653305"/>
    </source>
</evidence>
<dbReference type="EMBL" id="BMAC01000083">
    <property type="protein sequence ID" value="GFP84374.1"/>
    <property type="molecule type" value="Genomic_DNA"/>
</dbReference>
<gene>
    <name evidence="9" type="ORF">PHJA_000581200</name>
</gene>
<dbReference type="AlphaFoldDB" id="A0A830BI07"/>
<evidence type="ECO:0000313" key="9">
    <source>
        <dbReference type="EMBL" id="GFP84374.1"/>
    </source>
</evidence>
<evidence type="ECO:0000256" key="7">
    <source>
        <dbReference type="ARBA" id="ARBA00022833"/>
    </source>
</evidence>
<protein>
    <recommendedName>
        <fullName evidence="2">RING-type E3 ubiquitin transferase</fullName>
        <ecNumber evidence="2">2.3.2.27</ecNumber>
    </recommendedName>
</protein>
<evidence type="ECO:0000256" key="6">
    <source>
        <dbReference type="ARBA" id="ARBA00022786"/>
    </source>
</evidence>
<dbReference type="InterPro" id="IPR013083">
    <property type="entry name" value="Znf_RING/FYVE/PHD"/>
</dbReference>
<keyword evidence="6" id="KW-0833">Ubl conjugation pathway</keyword>
<dbReference type="PANTHER" id="PTHR46463">
    <property type="entry name" value="ZINC FINGER, RING/FYVE/PHD-TYPE"/>
    <property type="match status" value="1"/>
</dbReference>
<dbReference type="EC" id="2.3.2.27" evidence="2"/>
<dbReference type="PANTHER" id="PTHR46463:SF86">
    <property type="entry name" value="RING-TYPE DOMAIN-CONTAINING PROTEIN"/>
    <property type="match status" value="1"/>
</dbReference>
<dbReference type="Pfam" id="PF13639">
    <property type="entry name" value="zf-RING_2"/>
    <property type="match status" value="1"/>
</dbReference>
<dbReference type="GO" id="GO:0008270">
    <property type="term" value="F:zinc ion binding"/>
    <property type="evidence" value="ECO:0007669"/>
    <property type="project" value="UniProtKB-KW"/>
</dbReference>
<dbReference type="OrthoDB" id="8062037at2759"/>
<proteinExistence type="predicted"/>
<dbReference type="Proteomes" id="UP000653305">
    <property type="component" value="Unassembled WGS sequence"/>
</dbReference>
<evidence type="ECO:0000256" key="4">
    <source>
        <dbReference type="ARBA" id="ARBA00022723"/>
    </source>
</evidence>
<comment type="caution">
    <text evidence="9">The sequence shown here is derived from an EMBL/GenBank/DDBJ whole genome shotgun (WGS) entry which is preliminary data.</text>
</comment>
<organism evidence="9 10">
    <name type="scientific">Phtheirospermum japonicum</name>
    <dbReference type="NCBI Taxonomy" id="374723"/>
    <lineage>
        <taxon>Eukaryota</taxon>
        <taxon>Viridiplantae</taxon>
        <taxon>Streptophyta</taxon>
        <taxon>Embryophyta</taxon>
        <taxon>Tracheophyta</taxon>
        <taxon>Spermatophyta</taxon>
        <taxon>Magnoliopsida</taxon>
        <taxon>eudicotyledons</taxon>
        <taxon>Gunneridae</taxon>
        <taxon>Pentapetalae</taxon>
        <taxon>asterids</taxon>
        <taxon>lamiids</taxon>
        <taxon>Lamiales</taxon>
        <taxon>Orobanchaceae</taxon>
        <taxon>Orobanchaceae incertae sedis</taxon>
        <taxon>Phtheirospermum</taxon>
    </lineage>
</organism>
<sequence length="76" mass="8387">MGFAHIYTTSEDEDVCPTCLEEYTIENPKIITKCSHHFHLGCIYEPIEETQDVGLLDWDSGAGVLLGVVGCCLVLI</sequence>
<keyword evidence="5" id="KW-0863">Zinc-finger</keyword>
<evidence type="ECO:0000256" key="5">
    <source>
        <dbReference type="ARBA" id="ARBA00022771"/>
    </source>
</evidence>
<dbReference type="InterPro" id="IPR001841">
    <property type="entry name" value="Znf_RING"/>
</dbReference>
<accession>A0A830BI07</accession>
<feature type="domain" description="RING-type" evidence="8">
    <location>
        <begin position="15"/>
        <end position="47"/>
    </location>
</feature>
<dbReference type="Gene3D" id="3.30.40.10">
    <property type="entry name" value="Zinc/RING finger domain, C3HC4 (zinc finger)"/>
    <property type="match status" value="1"/>
</dbReference>
<keyword evidence="4" id="KW-0479">Metal-binding</keyword>
<reference evidence="9" key="1">
    <citation type="submission" date="2020-07" db="EMBL/GenBank/DDBJ databases">
        <title>Ethylene signaling mediates host invasion by parasitic plants.</title>
        <authorList>
            <person name="Yoshida S."/>
        </authorList>
    </citation>
    <scope>NUCLEOTIDE SEQUENCE</scope>
    <source>
        <strain evidence="9">Okayama</strain>
    </source>
</reference>